<evidence type="ECO:0000313" key="3">
    <source>
        <dbReference type="Proteomes" id="UP000190285"/>
    </source>
</evidence>
<dbReference type="STRING" id="36842.SAMN02194393_02726"/>
<dbReference type="RefSeq" id="WP_244282096.1">
    <property type="nucleotide sequence ID" value="NZ_FUZT01000006.1"/>
</dbReference>
<reference evidence="2 3" key="1">
    <citation type="submission" date="2017-02" db="EMBL/GenBank/DDBJ databases">
        <authorList>
            <person name="Peterson S.W."/>
        </authorList>
    </citation>
    <scope>NUCLEOTIDE SEQUENCE [LARGE SCALE GENOMIC DNA]</scope>
    <source>
        <strain evidence="2 3">M1</strain>
    </source>
</reference>
<name>A0A1T5LCL6_9FIRM</name>
<sequence>MERLKNKEGNVVIWACVLVLIFMIIFTAISEYMRLKIIAKGVRDGVGSSVISVVTNNWDNNYNGLRQGYSGGYILECNSWESDIDEGEVYKDLSQLLGLQRNGSQYVKYTGNHEIEYALYDLEVEIINARFRGDKKDKFKANVFITLSVPLSFGWNALPDMVIPLKVEAKFTPKF</sequence>
<dbReference type="Proteomes" id="UP000190285">
    <property type="component" value="Unassembled WGS sequence"/>
</dbReference>
<keyword evidence="1" id="KW-1133">Transmembrane helix</keyword>
<protein>
    <recommendedName>
        <fullName evidence="4">Flp pilus-assembly TadE/G-like</fullName>
    </recommendedName>
</protein>
<keyword evidence="1" id="KW-0812">Transmembrane</keyword>
<organism evidence="2 3">
    <name type="scientific">Maledivibacter halophilus</name>
    <dbReference type="NCBI Taxonomy" id="36842"/>
    <lineage>
        <taxon>Bacteria</taxon>
        <taxon>Bacillati</taxon>
        <taxon>Bacillota</taxon>
        <taxon>Clostridia</taxon>
        <taxon>Peptostreptococcales</taxon>
        <taxon>Caminicellaceae</taxon>
        <taxon>Maledivibacter</taxon>
    </lineage>
</organism>
<gene>
    <name evidence="2" type="ORF">SAMN02194393_02726</name>
</gene>
<dbReference type="AlphaFoldDB" id="A0A1T5LCL6"/>
<feature type="transmembrane region" description="Helical" evidence="1">
    <location>
        <begin position="139"/>
        <end position="158"/>
    </location>
</feature>
<keyword evidence="3" id="KW-1185">Reference proteome</keyword>
<proteinExistence type="predicted"/>
<dbReference type="EMBL" id="FUZT01000006">
    <property type="protein sequence ID" value="SKC73445.1"/>
    <property type="molecule type" value="Genomic_DNA"/>
</dbReference>
<feature type="transmembrane region" description="Helical" evidence="1">
    <location>
        <begin position="12"/>
        <end position="33"/>
    </location>
</feature>
<evidence type="ECO:0000313" key="2">
    <source>
        <dbReference type="EMBL" id="SKC73445.1"/>
    </source>
</evidence>
<keyword evidence="1" id="KW-0472">Membrane</keyword>
<accession>A0A1T5LCL6</accession>
<evidence type="ECO:0008006" key="4">
    <source>
        <dbReference type="Google" id="ProtNLM"/>
    </source>
</evidence>
<evidence type="ECO:0000256" key="1">
    <source>
        <dbReference type="SAM" id="Phobius"/>
    </source>
</evidence>